<evidence type="ECO:0000313" key="2">
    <source>
        <dbReference type="Proteomes" id="UP000287651"/>
    </source>
</evidence>
<proteinExistence type="predicted"/>
<reference evidence="1 2" key="1">
    <citation type="journal article" date="2014" name="Agronomy (Basel)">
        <title>A Draft Genome Sequence for Ensete ventricosum, the Drought-Tolerant Tree Against Hunger.</title>
        <authorList>
            <person name="Harrison J."/>
            <person name="Moore K.A."/>
            <person name="Paszkiewicz K."/>
            <person name="Jones T."/>
            <person name="Grant M."/>
            <person name="Ambacheew D."/>
            <person name="Muzemil S."/>
            <person name="Studholme D.J."/>
        </authorList>
    </citation>
    <scope>NUCLEOTIDE SEQUENCE [LARGE SCALE GENOMIC DNA]</scope>
</reference>
<organism evidence="1 2">
    <name type="scientific">Ensete ventricosum</name>
    <name type="common">Abyssinian banana</name>
    <name type="synonym">Musa ensete</name>
    <dbReference type="NCBI Taxonomy" id="4639"/>
    <lineage>
        <taxon>Eukaryota</taxon>
        <taxon>Viridiplantae</taxon>
        <taxon>Streptophyta</taxon>
        <taxon>Embryophyta</taxon>
        <taxon>Tracheophyta</taxon>
        <taxon>Spermatophyta</taxon>
        <taxon>Magnoliopsida</taxon>
        <taxon>Liliopsida</taxon>
        <taxon>Zingiberales</taxon>
        <taxon>Musaceae</taxon>
        <taxon>Ensete</taxon>
    </lineage>
</organism>
<comment type="caution">
    <text evidence="1">The sequence shown here is derived from an EMBL/GenBank/DDBJ whole genome shotgun (WGS) entry which is preliminary data.</text>
</comment>
<sequence>MNFQNYILIRAYYDYLIYLCFLKQNPEMLNAYNTETAKEVHLKKSLEDTSTNNAPILEKVYDPVVREPEGTPCGVAEELAYQSTTTKDNMDIPMYQETMMAEKIAIISNSMSENQNGKSEDTMFDNSRQDDKPQIMRNVIAIATMKGEEGLENIGEVPETWITNDEILNIMVDFFSTGTDASNLHPKT</sequence>
<evidence type="ECO:0000313" key="1">
    <source>
        <dbReference type="EMBL" id="RRT64451.1"/>
    </source>
</evidence>
<dbReference type="AlphaFoldDB" id="A0A426ZKH5"/>
<gene>
    <name evidence="1" type="ORF">B296_00026151</name>
</gene>
<dbReference type="EMBL" id="AMZH03006191">
    <property type="protein sequence ID" value="RRT64451.1"/>
    <property type="molecule type" value="Genomic_DNA"/>
</dbReference>
<accession>A0A426ZKH5</accession>
<protein>
    <submittedName>
        <fullName evidence="1">Uncharacterized protein</fullName>
    </submittedName>
</protein>
<name>A0A426ZKH5_ENSVE</name>
<dbReference type="Proteomes" id="UP000287651">
    <property type="component" value="Unassembled WGS sequence"/>
</dbReference>